<dbReference type="SFLD" id="SFLDS00003">
    <property type="entry name" value="Haloacid_Dehalogenase"/>
    <property type="match status" value="1"/>
</dbReference>
<feature type="transmembrane region" description="Helical" evidence="18">
    <location>
        <begin position="258"/>
        <end position="276"/>
    </location>
</feature>
<evidence type="ECO:0000256" key="18">
    <source>
        <dbReference type="RuleBase" id="RU362081"/>
    </source>
</evidence>
<evidence type="ECO:0000256" key="8">
    <source>
        <dbReference type="ARBA" id="ARBA00022737"/>
    </source>
</evidence>
<keyword evidence="9 18" id="KW-0547">Nucleotide-binding</keyword>
<dbReference type="PANTHER" id="PTHR43520">
    <property type="entry name" value="ATP7, ISOFORM B"/>
    <property type="match status" value="1"/>
</dbReference>
<dbReference type="Pfam" id="PF00403">
    <property type="entry name" value="HMA"/>
    <property type="match status" value="2"/>
</dbReference>
<dbReference type="Pfam" id="PF00122">
    <property type="entry name" value="E1-E2_ATPase"/>
    <property type="match status" value="1"/>
</dbReference>
<keyword evidence="5 18" id="KW-1003">Cell membrane</keyword>
<keyword evidence="16" id="KW-0406">Ion transport</keyword>
<evidence type="ECO:0000256" key="10">
    <source>
        <dbReference type="ARBA" id="ARBA00022796"/>
    </source>
</evidence>
<dbReference type="FunFam" id="2.70.150.10:FF:000020">
    <property type="entry name" value="Copper-exporting P-type ATPase A"/>
    <property type="match status" value="1"/>
</dbReference>
<dbReference type="SUPFAM" id="SSF55008">
    <property type="entry name" value="HMA, heavy metal-associated domain"/>
    <property type="match status" value="2"/>
</dbReference>
<dbReference type="PROSITE" id="PS01047">
    <property type="entry name" value="HMA_1"/>
    <property type="match status" value="2"/>
</dbReference>
<dbReference type="Gene3D" id="3.30.70.100">
    <property type="match status" value="2"/>
</dbReference>
<dbReference type="CDD" id="cd00371">
    <property type="entry name" value="HMA"/>
    <property type="match status" value="2"/>
</dbReference>
<name>A0A5C8NS03_9BURK</name>
<dbReference type="SUPFAM" id="SSF81653">
    <property type="entry name" value="Calcium ATPase, transduction domain A"/>
    <property type="match status" value="1"/>
</dbReference>
<evidence type="ECO:0000256" key="17">
    <source>
        <dbReference type="ARBA" id="ARBA00023136"/>
    </source>
</evidence>
<evidence type="ECO:0000256" key="3">
    <source>
        <dbReference type="ARBA" id="ARBA00012517"/>
    </source>
</evidence>
<dbReference type="InterPro" id="IPR036412">
    <property type="entry name" value="HAD-like_sf"/>
</dbReference>
<dbReference type="InterPro" id="IPR023299">
    <property type="entry name" value="ATPase_P-typ_cyto_dom_N"/>
</dbReference>
<dbReference type="Gene3D" id="2.70.150.10">
    <property type="entry name" value="Calcium-transporting ATPase, cytoplasmic transduction domain A"/>
    <property type="match status" value="1"/>
</dbReference>
<comment type="similarity">
    <text evidence="2 18">Belongs to the cation transport ATPase (P-type) (TC 3.A.3) family. Type IB subfamily.</text>
</comment>
<evidence type="ECO:0000256" key="15">
    <source>
        <dbReference type="ARBA" id="ARBA00023008"/>
    </source>
</evidence>
<evidence type="ECO:0000256" key="11">
    <source>
        <dbReference type="ARBA" id="ARBA00022840"/>
    </source>
</evidence>
<feature type="transmembrane region" description="Helical" evidence="18">
    <location>
        <begin position="410"/>
        <end position="432"/>
    </location>
</feature>
<dbReference type="InterPro" id="IPR027256">
    <property type="entry name" value="P-typ_ATPase_IB"/>
</dbReference>
<dbReference type="GO" id="GO:0140581">
    <property type="term" value="F:P-type monovalent copper transporter activity"/>
    <property type="evidence" value="ECO:0007669"/>
    <property type="project" value="UniProtKB-EC"/>
</dbReference>
<dbReference type="InterPro" id="IPR023214">
    <property type="entry name" value="HAD_sf"/>
</dbReference>
<evidence type="ECO:0000256" key="4">
    <source>
        <dbReference type="ARBA" id="ARBA00022448"/>
    </source>
</evidence>
<organism evidence="20 21">
    <name type="scientific">Zeimonas arvi</name>
    <dbReference type="NCBI Taxonomy" id="2498847"/>
    <lineage>
        <taxon>Bacteria</taxon>
        <taxon>Pseudomonadati</taxon>
        <taxon>Pseudomonadota</taxon>
        <taxon>Betaproteobacteria</taxon>
        <taxon>Burkholderiales</taxon>
        <taxon>Burkholderiaceae</taxon>
        <taxon>Zeimonas</taxon>
    </lineage>
</organism>
<dbReference type="InterPro" id="IPR044492">
    <property type="entry name" value="P_typ_ATPase_HD_dom"/>
</dbReference>
<dbReference type="Gene3D" id="3.40.1110.10">
    <property type="entry name" value="Calcium-transporting ATPase, cytoplasmic domain N"/>
    <property type="match status" value="1"/>
</dbReference>
<feature type="domain" description="HMA" evidence="19">
    <location>
        <begin position="74"/>
        <end position="142"/>
    </location>
</feature>
<dbReference type="InterPro" id="IPR006121">
    <property type="entry name" value="HMA_dom"/>
</dbReference>
<dbReference type="GO" id="GO:0005524">
    <property type="term" value="F:ATP binding"/>
    <property type="evidence" value="ECO:0007669"/>
    <property type="project" value="UniProtKB-UniRule"/>
</dbReference>
<feature type="transmembrane region" description="Helical" evidence="18">
    <location>
        <begin position="195"/>
        <end position="214"/>
    </location>
</feature>
<dbReference type="SUPFAM" id="SSF81665">
    <property type="entry name" value="Calcium ATPase, transmembrane domain M"/>
    <property type="match status" value="1"/>
</dbReference>
<dbReference type="InterPro" id="IPR023298">
    <property type="entry name" value="ATPase_P-typ_TM_dom_sf"/>
</dbReference>
<dbReference type="AlphaFoldDB" id="A0A5C8NS03"/>
<dbReference type="PROSITE" id="PS01229">
    <property type="entry name" value="COF_2"/>
    <property type="match status" value="1"/>
</dbReference>
<dbReference type="GO" id="GO:0005507">
    <property type="term" value="F:copper ion binding"/>
    <property type="evidence" value="ECO:0007669"/>
    <property type="project" value="InterPro"/>
</dbReference>
<evidence type="ECO:0000256" key="7">
    <source>
        <dbReference type="ARBA" id="ARBA00022723"/>
    </source>
</evidence>
<dbReference type="SFLD" id="SFLDG00002">
    <property type="entry name" value="C1.7:_P-type_atpase_like"/>
    <property type="match status" value="1"/>
</dbReference>
<dbReference type="NCBIfam" id="TIGR01494">
    <property type="entry name" value="ATPase_P-type"/>
    <property type="match status" value="2"/>
</dbReference>
<dbReference type="InterPro" id="IPR059000">
    <property type="entry name" value="ATPase_P-type_domA"/>
</dbReference>
<dbReference type="FunFam" id="3.30.70.100:FF:000001">
    <property type="entry name" value="ATPase copper transporting beta"/>
    <property type="match status" value="1"/>
</dbReference>
<evidence type="ECO:0000256" key="13">
    <source>
        <dbReference type="ARBA" id="ARBA00022967"/>
    </source>
</evidence>
<dbReference type="CDD" id="cd02094">
    <property type="entry name" value="P-type_ATPase_Cu-like"/>
    <property type="match status" value="1"/>
</dbReference>
<dbReference type="PROSITE" id="PS00154">
    <property type="entry name" value="ATPASE_E1_E2"/>
    <property type="match status" value="1"/>
</dbReference>
<keyword evidence="4" id="KW-0813">Transport</keyword>
<comment type="subcellular location">
    <subcellularLocation>
        <location evidence="1">Cell membrane</location>
        <topology evidence="1">Multi-pass membrane protein</topology>
    </subcellularLocation>
</comment>
<keyword evidence="11 18" id="KW-0067">ATP-binding</keyword>
<feature type="transmembrane region" description="Helical" evidence="18">
    <location>
        <begin position="769"/>
        <end position="788"/>
    </location>
</feature>
<dbReference type="FunFam" id="3.30.70.100:FF:000005">
    <property type="entry name" value="Copper-exporting P-type ATPase A"/>
    <property type="match status" value="1"/>
</dbReference>
<dbReference type="GO" id="GO:0016887">
    <property type="term" value="F:ATP hydrolysis activity"/>
    <property type="evidence" value="ECO:0007669"/>
    <property type="project" value="InterPro"/>
</dbReference>
<dbReference type="PRINTS" id="PR00119">
    <property type="entry name" value="CATATPASE"/>
</dbReference>
<dbReference type="EC" id="7.2.2.8" evidence="3"/>
<dbReference type="NCBIfam" id="TIGR00003">
    <property type="entry name" value="copper ion binding protein"/>
    <property type="match status" value="1"/>
</dbReference>
<evidence type="ECO:0000313" key="20">
    <source>
        <dbReference type="EMBL" id="TXL63605.1"/>
    </source>
</evidence>
<dbReference type="PRINTS" id="PR00943">
    <property type="entry name" value="CUATPASE"/>
</dbReference>
<feature type="domain" description="HMA" evidence="19">
    <location>
        <begin position="8"/>
        <end position="72"/>
    </location>
</feature>
<dbReference type="SFLD" id="SFLDF00027">
    <property type="entry name" value="p-type_atpase"/>
    <property type="match status" value="1"/>
</dbReference>
<dbReference type="SUPFAM" id="SSF56784">
    <property type="entry name" value="HAD-like"/>
    <property type="match status" value="1"/>
</dbReference>
<evidence type="ECO:0000256" key="9">
    <source>
        <dbReference type="ARBA" id="ARBA00022741"/>
    </source>
</evidence>
<dbReference type="GO" id="GO:0043682">
    <property type="term" value="F:P-type divalent copper transporter activity"/>
    <property type="evidence" value="ECO:0007669"/>
    <property type="project" value="TreeGrafter"/>
</dbReference>
<dbReference type="PANTHER" id="PTHR43520:SF8">
    <property type="entry name" value="P-TYPE CU(+) TRANSPORTER"/>
    <property type="match status" value="1"/>
</dbReference>
<keyword evidence="8" id="KW-0677">Repeat</keyword>
<dbReference type="InterPro" id="IPR001757">
    <property type="entry name" value="P_typ_ATPase"/>
</dbReference>
<evidence type="ECO:0000313" key="21">
    <source>
        <dbReference type="Proteomes" id="UP000321548"/>
    </source>
</evidence>
<dbReference type="GO" id="GO:0005886">
    <property type="term" value="C:plasma membrane"/>
    <property type="evidence" value="ECO:0007669"/>
    <property type="project" value="UniProtKB-SubCell"/>
</dbReference>
<reference evidence="20 21" key="1">
    <citation type="submission" date="2019-06" db="EMBL/GenBank/DDBJ databases">
        <title>Quisquiliibacterium sp. nov., isolated from a maize field.</title>
        <authorList>
            <person name="Lin S.-Y."/>
            <person name="Tsai C.-F."/>
            <person name="Young C.-C."/>
        </authorList>
    </citation>
    <scope>NUCLEOTIDE SEQUENCE [LARGE SCALE GENOMIC DNA]</scope>
    <source>
        <strain evidence="20 21">CC-CFT501</strain>
    </source>
</reference>
<keyword evidence="17 18" id="KW-0472">Membrane</keyword>
<dbReference type="Gene3D" id="3.40.50.1000">
    <property type="entry name" value="HAD superfamily/HAD-like"/>
    <property type="match status" value="1"/>
</dbReference>
<dbReference type="InterPro" id="IPR017969">
    <property type="entry name" value="Heavy-metal-associated_CS"/>
</dbReference>
<proteinExistence type="inferred from homology"/>
<keyword evidence="13" id="KW-1278">Translocase</keyword>
<dbReference type="InterPro" id="IPR018303">
    <property type="entry name" value="ATPase_P-typ_P_site"/>
</dbReference>
<keyword evidence="6 18" id="KW-0812">Transmembrane</keyword>
<evidence type="ECO:0000256" key="1">
    <source>
        <dbReference type="ARBA" id="ARBA00004651"/>
    </source>
</evidence>
<keyword evidence="7 18" id="KW-0479">Metal-binding</keyword>
<keyword evidence="14 18" id="KW-1133">Transmembrane helix</keyword>
<dbReference type="GO" id="GO:0060003">
    <property type="term" value="P:copper ion export"/>
    <property type="evidence" value="ECO:0007669"/>
    <property type="project" value="UniProtKB-ARBA"/>
</dbReference>
<comment type="caution">
    <text evidence="20">The sequence shown here is derived from an EMBL/GenBank/DDBJ whole genome shotgun (WGS) entry which is preliminary data.</text>
</comment>
<dbReference type="OrthoDB" id="8552908at2"/>
<sequence>MKPGSAPVSLNLPIEGMTCASCVARVEKALARVQGVEKVSVNLATESAAVTGAALDAAALAAAVSKAGYATPTRSVDLKIEGMTCASCVSRVEKALRKLPFVLDASVNLAGESARVSVVGGSEADADAALVGAVAKAGYGARRVDAAAGGGEAAEVSGAAEWRRAAPVLIGGLLSLPLVVPMAGDLFGRHWMLPAWAQFLLATPVQFLLGARFYKAGWAALRAGTGNMDLLVAIGTSAGWGLSTWLWLTAAPGTMPHLYYEASAVVITLVLLGKWLEARARRRTTAAIRALQALRPDVARLLRDGAEVEVPLAEVAAGDRLVVRPGERIPVDGELVEGHTQVDESMLTGEPLPVSRSAGERLTGGSINGDGRIVMLATAVGTETVLARIIRMVEDAQAAKAPIQRVVDRVSAVFVPVVIVIAVLTMAGWLLAGRGIEPALIAAVSVLVIACPCALGLATPAAIMAGTGVAARHGVLIKDAQALEIAHRVDTVAFDKTGTLTVGKPRLLAFEAADGAPPDAALALAVGLQSGSEHPLARAVVEAARERGLAIGTADDVQAIPGKGVTGRVAGRSLSIGSRRWLEEQGADPAGLGERADALQREGASVSWLIEHAEDEGGVADADGRAPRRARALALLAFGDAPKEGAARAVELLRARGVRTVMISGDNRGAAEAVARALGLDEVVADVLPADKAGHVRRLQQGGRTVAMVGDGVNDAPALAAADVGIAMGNGTDVAMHTAGLTLMRGDPRLVPAALEISDRTYAKIRQNLFWAFFYNAVGIPLAAVGLLSPVVAGAAMAMSSVSVMTNALLLSRWRPRQDGRGR</sequence>
<evidence type="ECO:0000256" key="2">
    <source>
        <dbReference type="ARBA" id="ARBA00006024"/>
    </source>
</evidence>
<keyword evidence="12" id="KW-0460">Magnesium</keyword>
<feature type="transmembrane region" description="Helical" evidence="18">
    <location>
        <begin position="794"/>
        <end position="814"/>
    </location>
</feature>
<dbReference type="Pfam" id="PF00702">
    <property type="entry name" value="Hydrolase"/>
    <property type="match status" value="1"/>
</dbReference>
<keyword evidence="21" id="KW-1185">Reference proteome</keyword>
<gene>
    <name evidence="20" type="ORF">FHP08_17285</name>
</gene>
<dbReference type="InterPro" id="IPR008250">
    <property type="entry name" value="ATPase_P-typ_transduc_dom_A_sf"/>
</dbReference>
<dbReference type="InterPro" id="IPR006122">
    <property type="entry name" value="HMA_Cu_ion-bd"/>
</dbReference>
<dbReference type="PROSITE" id="PS50846">
    <property type="entry name" value="HMA_2"/>
    <property type="match status" value="2"/>
</dbReference>
<dbReference type="EMBL" id="VDUY01000008">
    <property type="protein sequence ID" value="TXL63605.1"/>
    <property type="molecule type" value="Genomic_DNA"/>
</dbReference>
<dbReference type="PRINTS" id="PR00942">
    <property type="entry name" value="CUATPASEI"/>
</dbReference>
<evidence type="ECO:0000259" key="19">
    <source>
        <dbReference type="PROSITE" id="PS50846"/>
    </source>
</evidence>
<accession>A0A5C8NS03</accession>
<protein>
    <recommendedName>
        <fullName evidence="3">P-type Cu(+) transporter</fullName>
        <ecNumber evidence="3">7.2.2.8</ecNumber>
    </recommendedName>
</protein>
<evidence type="ECO:0000256" key="14">
    <source>
        <dbReference type="ARBA" id="ARBA00022989"/>
    </source>
</evidence>
<keyword evidence="15" id="KW-0186">Copper</keyword>
<evidence type="ECO:0000256" key="16">
    <source>
        <dbReference type="ARBA" id="ARBA00023065"/>
    </source>
</evidence>
<feature type="transmembrane region" description="Helical" evidence="18">
    <location>
        <begin position="226"/>
        <end position="246"/>
    </location>
</feature>
<feature type="transmembrane region" description="Helical" evidence="18">
    <location>
        <begin position="438"/>
        <end position="463"/>
    </location>
</feature>
<dbReference type="InterPro" id="IPR036163">
    <property type="entry name" value="HMA_dom_sf"/>
</dbReference>
<evidence type="ECO:0000256" key="12">
    <source>
        <dbReference type="ARBA" id="ARBA00022842"/>
    </source>
</evidence>
<dbReference type="NCBIfam" id="TIGR01525">
    <property type="entry name" value="ATPase-IB_hvy"/>
    <property type="match status" value="1"/>
</dbReference>
<evidence type="ECO:0000256" key="6">
    <source>
        <dbReference type="ARBA" id="ARBA00022692"/>
    </source>
</evidence>
<dbReference type="GO" id="GO:0055070">
    <property type="term" value="P:copper ion homeostasis"/>
    <property type="evidence" value="ECO:0007669"/>
    <property type="project" value="TreeGrafter"/>
</dbReference>
<keyword evidence="10" id="KW-0187">Copper transport</keyword>
<evidence type="ECO:0000256" key="5">
    <source>
        <dbReference type="ARBA" id="ARBA00022475"/>
    </source>
</evidence>
<dbReference type="Proteomes" id="UP000321548">
    <property type="component" value="Unassembled WGS sequence"/>
</dbReference>
<dbReference type="NCBIfam" id="TIGR01511">
    <property type="entry name" value="ATPase-IB1_Cu"/>
    <property type="match status" value="1"/>
</dbReference>